<sequence>MKLILEYLAIISHLSGTEELSDKDLAHIKDAVNQIRDTLKEDICKEVKTSPYLHLLLDHFIPQIERTRSVSFFSDQCSESIHCYMNQDTARVAALAPFDELKFLVLQHTFRQKVFDEKPNV</sequence>
<name>A0AC35TY21_9BILA</name>
<organism evidence="1 2">
    <name type="scientific">Rhabditophanes sp. KR3021</name>
    <dbReference type="NCBI Taxonomy" id="114890"/>
    <lineage>
        <taxon>Eukaryota</taxon>
        <taxon>Metazoa</taxon>
        <taxon>Ecdysozoa</taxon>
        <taxon>Nematoda</taxon>
        <taxon>Chromadorea</taxon>
        <taxon>Rhabditida</taxon>
        <taxon>Tylenchina</taxon>
        <taxon>Panagrolaimomorpha</taxon>
        <taxon>Strongyloidoidea</taxon>
        <taxon>Alloionematidae</taxon>
        <taxon>Rhabditophanes</taxon>
    </lineage>
</organism>
<evidence type="ECO:0000313" key="1">
    <source>
        <dbReference type="Proteomes" id="UP000095286"/>
    </source>
</evidence>
<accession>A0AC35TY21</accession>
<evidence type="ECO:0000313" key="2">
    <source>
        <dbReference type="WBParaSite" id="RSKR_0000524200.1"/>
    </source>
</evidence>
<proteinExistence type="predicted"/>
<reference evidence="2" key="1">
    <citation type="submission" date="2016-11" db="UniProtKB">
        <authorList>
            <consortium name="WormBaseParasite"/>
        </authorList>
    </citation>
    <scope>IDENTIFICATION</scope>
    <source>
        <strain evidence="2">KR3021</strain>
    </source>
</reference>
<protein>
    <submittedName>
        <fullName evidence="2">NR LBD domain-containing protein</fullName>
    </submittedName>
</protein>
<dbReference type="Proteomes" id="UP000095286">
    <property type="component" value="Unplaced"/>
</dbReference>
<dbReference type="WBParaSite" id="RSKR_0000524200.1">
    <property type="protein sequence ID" value="RSKR_0000524200.1"/>
    <property type="gene ID" value="RSKR_0000524200"/>
</dbReference>